<sequence>MFYIVVFLYLNTYMCTNISLYELPTLTCIQKGMVAGVKRSLDQSMVLLSTMADIETSDTCSTFKLSYSEITMYNLQLFRDICDLTLAHPNMTHFLEQAVHILKKFNASFIGCMFVKKRMQNIHPVPIDMHLIQSAEECVIQVEELLKKFIPALEVGISITMVPSVYLFDNLITFIKETCKLQDDLINQTYYEDFPRFIVLLTTLCEEYLNKVSILQLFLNAVRDFQQLCEMN</sequence>
<organism evidence="1 2">
    <name type="scientific">Trachipleistophora hominis</name>
    <name type="common">Microsporidian parasite</name>
    <dbReference type="NCBI Taxonomy" id="72359"/>
    <lineage>
        <taxon>Eukaryota</taxon>
        <taxon>Fungi</taxon>
        <taxon>Fungi incertae sedis</taxon>
        <taxon>Microsporidia</taxon>
        <taxon>Pleistophoridae</taxon>
        <taxon>Trachipleistophora</taxon>
    </lineage>
</organism>
<accession>L7JS43</accession>
<protein>
    <submittedName>
        <fullName evidence="1">Uncharacterized protein</fullName>
    </submittedName>
</protein>
<dbReference type="InParanoid" id="L7JS43"/>
<gene>
    <name evidence="1" type="ORF">THOM_2841</name>
</gene>
<proteinExistence type="predicted"/>
<name>L7JS43_TRAHO</name>
<evidence type="ECO:0000313" key="2">
    <source>
        <dbReference type="Proteomes" id="UP000011185"/>
    </source>
</evidence>
<dbReference type="HOGENOM" id="CLU_1195599_0_0_1"/>
<evidence type="ECO:0000313" key="1">
    <source>
        <dbReference type="EMBL" id="ELQ74229.1"/>
    </source>
</evidence>
<dbReference type="AlphaFoldDB" id="L7JS43"/>
<reference evidence="1 2" key="1">
    <citation type="journal article" date="2012" name="PLoS Pathog.">
        <title>The genome of the obligate intracellular parasite Trachipleistophora hominis: new insights into microsporidian genome dynamics and reductive evolution.</title>
        <authorList>
            <person name="Heinz E."/>
            <person name="Williams T.A."/>
            <person name="Nakjang S."/>
            <person name="Noel C.J."/>
            <person name="Swan D.C."/>
            <person name="Goldberg A.V."/>
            <person name="Harris S.R."/>
            <person name="Weinmaier T."/>
            <person name="Markert S."/>
            <person name="Becher D."/>
            <person name="Bernhardt J."/>
            <person name="Dagan T."/>
            <person name="Hacker C."/>
            <person name="Lucocq J.M."/>
            <person name="Schweder T."/>
            <person name="Rattei T."/>
            <person name="Hall N."/>
            <person name="Hirt R.P."/>
            <person name="Embley T.M."/>
        </authorList>
    </citation>
    <scope>NUCLEOTIDE SEQUENCE [LARGE SCALE GENOMIC DNA]</scope>
</reference>
<dbReference type="VEuPathDB" id="MicrosporidiaDB:THOM_2841"/>
<keyword evidence="2" id="KW-1185">Reference proteome</keyword>
<dbReference type="EMBL" id="JH994057">
    <property type="protein sequence ID" value="ELQ74229.1"/>
    <property type="molecule type" value="Genomic_DNA"/>
</dbReference>
<dbReference type="Proteomes" id="UP000011185">
    <property type="component" value="Unassembled WGS sequence"/>
</dbReference>